<accession>A0A8J2NUE1</accession>
<comment type="caution">
    <text evidence="2">The sequence shown here is derived from an EMBL/GenBank/DDBJ whole genome shotgun (WGS) entry which is preliminary data.</text>
</comment>
<reference evidence="2" key="1">
    <citation type="submission" date="2021-06" db="EMBL/GenBank/DDBJ databases">
        <authorList>
            <person name="Hodson N. C."/>
            <person name="Mongue J. A."/>
            <person name="Jaron S. K."/>
        </authorList>
    </citation>
    <scope>NUCLEOTIDE SEQUENCE</scope>
</reference>
<protein>
    <submittedName>
        <fullName evidence="2">Uncharacterized protein</fullName>
    </submittedName>
</protein>
<dbReference type="EMBL" id="CAJVCH010056009">
    <property type="protein sequence ID" value="CAG7718787.1"/>
    <property type="molecule type" value="Genomic_DNA"/>
</dbReference>
<dbReference type="AlphaFoldDB" id="A0A8J2NUE1"/>
<keyword evidence="3" id="KW-1185">Reference proteome</keyword>
<evidence type="ECO:0000256" key="1">
    <source>
        <dbReference type="SAM" id="MobiDB-lite"/>
    </source>
</evidence>
<gene>
    <name evidence="2" type="ORF">AFUS01_LOCUS8156</name>
</gene>
<name>A0A8J2NUE1_9HEXA</name>
<evidence type="ECO:0000313" key="3">
    <source>
        <dbReference type="Proteomes" id="UP000708208"/>
    </source>
</evidence>
<sequence>MNNHHGRNVYFMGNPSPPYLIDICEKKLGQGATVMCIDLKVNTEQRRGIMCGMDFSLVLKREMRSTRVNSLKGQDQSEGELMPAQSGDSWRHGEI</sequence>
<organism evidence="2 3">
    <name type="scientific">Allacma fusca</name>
    <dbReference type="NCBI Taxonomy" id="39272"/>
    <lineage>
        <taxon>Eukaryota</taxon>
        <taxon>Metazoa</taxon>
        <taxon>Ecdysozoa</taxon>
        <taxon>Arthropoda</taxon>
        <taxon>Hexapoda</taxon>
        <taxon>Collembola</taxon>
        <taxon>Symphypleona</taxon>
        <taxon>Sminthuridae</taxon>
        <taxon>Allacma</taxon>
    </lineage>
</organism>
<proteinExistence type="predicted"/>
<evidence type="ECO:0000313" key="2">
    <source>
        <dbReference type="EMBL" id="CAG7718787.1"/>
    </source>
</evidence>
<feature type="compositionally biased region" description="Polar residues" evidence="1">
    <location>
        <begin position="67"/>
        <end position="76"/>
    </location>
</feature>
<dbReference type="Proteomes" id="UP000708208">
    <property type="component" value="Unassembled WGS sequence"/>
</dbReference>
<feature type="region of interest" description="Disordered" evidence="1">
    <location>
        <begin position="67"/>
        <end position="95"/>
    </location>
</feature>